<dbReference type="EMBL" id="CAJOBA010004459">
    <property type="protein sequence ID" value="CAF3713706.1"/>
    <property type="molecule type" value="Genomic_DNA"/>
</dbReference>
<dbReference type="EMBL" id="CAJNOK010004455">
    <property type="protein sequence ID" value="CAF0938259.1"/>
    <property type="molecule type" value="Genomic_DNA"/>
</dbReference>
<comment type="caution">
    <text evidence="2">The sequence shown here is derived from an EMBL/GenBank/DDBJ whole genome shotgun (WGS) entry which is preliminary data.</text>
</comment>
<evidence type="ECO:0000313" key="1">
    <source>
        <dbReference type="EMBL" id="CAF0938259.1"/>
    </source>
</evidence>
<keyword evidence="5" id="KW-1185">Reference proteome</keyword>
<dbReference type="Proteomes" id="UP000663829">
    <property type="component" value="Unassembled WGS sequence"/>
</dbReference>
<evidence type="ECO:0000313" key="3">
    <source>
        <dbReference type="EMBL" id="CAF3713706.1"/>
    </source>
</evidence>
<accession>A0A814QFY4</accession>
<reference evidence="2" key="1">
    <citation type="submission" date="2021-02" db="EMBL/GenBank/DDBJ databases">
        <authorList>
            <person name="Nowell W R."/>
        </authorList>
    </citation>
    <scope>NUCLEOTIDE SEQUENCE</scope>
</reference>
<sequence>MVFFEKFDSFSVVDGRSRRKRRQVSSLGIFGNSGTGTYGSGYSSSLGTYPYNTYLASGAYGQQYAPYRNQYGYNLYGQNYGSSYGNYIPYNPAYGSNYPYNSVYGYGQSGYPNVGGTGYYGSNIYGTGWNTNQYPYNSNYGTYGSSGSSLYNSGTPWYLSRFAASRSQYPTARKGDATEAAAEIVPAAKSQVN</sequence>
<dbReference type="EMBL" id="CAJNOQ010005996">
    <property type="protein sequence ID" value="CAF1119349.1"/>
    <property type="molecule type" value="Genomic_DNA"/>
</dbReference>
<gene>
    <name evidence="2" type="ORF">GPM918_LOCUS19612</name>
    <name evidence="1" type="ORF">OVA965_LOCUS11499</name>
    <name evidence="4" type="ORF">SRO942_LOCUS19609</name>
    <name evidence="3" type="ORF">TMI583_LOCUS11500</name>
</gene>
<dbReference type="Proteomes" id="UP000677228">
    <property type="component" value="Unassembled WGS sequence"/>
</dbReference>
<dbReference type="EMBL" id="CAJOBC010005996">
    <property type="protein sequence ID" value="CAF3883023.1"/>
    <property type="molecule type" value="Genomic_DNA"/>
</dbReference>
<name>A0A814QFY4_9BILA</name>
<evidence type="ECO:0000313" key="2">
    <source>
        <dbReference type="EMBL" id="CAF1119349.1"/>
    </source>
</evidence>
<protein>
    <submittedName>
        <fullName evidence="2">Uncharacterized protein</fullName>
    </submittedName>
</protein>
<dbReference type="Proteomes" id="UP000681722">
    <property type="component" value="Unassembled WGS sequence"/>
</dbReference>
<evidence type="ECO:0000313" key="4">
    <source>
        <dbReference type="EMBL" id="CAF3883023.1"/>
    </source>
</evidence>
<dbReference type="AlphaFoldDB" id="A0A814QFY4"/>
<evidence type="ECO:0000313" key="5">
    <source>
        <dbReference type="Proteomes" id="UP000663829"/>
    </source>
</evidence>
<dbReference type="Proteomes" id="UP000682733">
    <property type="component" value="Unassembled WGS sequence"/>
</dbReference>
<organism evidence="2 5">
    <name type="scientific">Didymodactylos carnosus</name>
    <dbReference type="NCBI Taxonomy" id="1234261"/>
    <lineage>
        <taxon>Eukaryota</taxon>
        <taxon>Metazoa</taxon>
        <taxon>Spiralia</taxon>
        <taxon>Gnathifera</taxon>
        <taxon>Rotifera</taxon>
        <taxon>Eurotatoria</taxon>
        <taxon>Bdelloidea</taxon>
        <taxon>Philodinida</taxon>
        <taxon>Philodinidae</taxon>
        <taxon>Didymodactylos</taxon>
    </lineage>
</organism>
<proteinExistence type="predicted"/>